<dbReference type="GO" id="GO:0071555">
    <property type="term" value="P:cell wall organization"/>
    <property type="evidence" value="ECO:0007669"/>
    <property type="project" value="UniProtKB-KW"/>
</dbReference>
<dbReference type="Gramene" id="OGLUM03G05080.2">
    <property type="protein sequence ID" value="OGLUM03G05080.2"/>
    <property type="gene ID" value="OGLUM03G05080"/>
</dbReference>
<dbReference type="AlphaFoldDB" id="A0A0D9Z2N1"/>
<dbReference type="Pfam" id="PF00535">
    <property type="entry name" value="Glycos_transf_2"/>
    <property type="match status" value="1"/>
</dbReference>
<keyword evidence="2" id="KW-0328">Glycosyltransferase</keyword>
<evidence type="ECO:0000256" key="1">
    <source>
        <dbReference type="ARBA" id="ARBA00004653"/>
    </source>
</evidence>
<dbReference type="PANTHER" id="PTHR32044:SF43">
    <property type="entry name" value="GLUCOMANNAN 4-BETA-MANNOSYLTRANSFERASE 4-RELATED"/>
    <property type="match status" value="1"/>
</dbReference>
<keyword evidence="6" id="KW-0333">Golgi apparatus</keyword>
<evidence type="ECO:0000256" key="6">
    <source>
        <dbReference type="ARBA" id="ARBA00023034"/>
    </source>
</evidence>
<dbReference type="eggNOG" id="ENOG502SHF0">
    <property type="taxonomic scope" value="Eukaryota"/>
</dbReference>
<name>A0A0D9Z2N1_9ORYZ</name>
<evidence type="ECO:0000256" key="12">
    <source>
        <dbReference type="ARBA" id="ARBA00066505"/>
    </source>
</evidence>
<evidence type="ECO:0000256" key="11">
    <source>
        <dbReference type="ARBA" id="ARBA00060879"/>
    </source>
</evidence>
<evidence type="ECO:0000256" key="4">
    <source>
        <dbReference type="ARBA" id="ARBA00022692"/>
    </source>
</evidence>
<dbReference type="EnsemblPlants" id="OGLUM03G05080.2">
    <property type="protein sequence ID" value="OGLUM03G05080.2"/>
    <property type="gene ID" value="OGLUM03G05080"/>
</dbReference>
<organism evidence="16">
    <name type="scientific">Oryza glumipatula</name>
    <dbReference type="NCBI Taxonomy" id="40148"/>
    <lineage>
        <taxon>Eukaryota</taxon>
        <taxon>Viridiplantae</taxon>
        <taxon>Streptophyta</taxon>
        <taxon>Embryophyta</taxon>
        <taxon>Tracheophyta</taxon>
        <taxon>Spermatophyta</taxon>
        <taxon>Magnoliopsida</taxon>
        <taxon>Liliopsida</taxon>
        <taxon>Poales</taxon>
        <taxon>Poaceae</taxon>
        <taxon>BOP clade</taxon>
        <taxon>Oryzoideae</taxon>
        <taxon>Oryzeae</taxon>
        <taxon>Oryzinae</taxon>
        <taxon>Oryza</taxon>
    </lineage>
</organism>
<dbReference type="GO" id="GO:0051753">
    <property type="term" value="F:mannan synthase activity"/>
    <property type="evidence" value="ECO:0007669"/>
    <property type="project" value="TreeGrafter"/>
</dbReference>
<comment type="subcellular location">
    <subcellularLocation>
        <location evidence="1">Golgi apparatus membrane</location>
        <topology evidence="1">Multi-pass membrane protein</topology>
    </subcellularLocation>
</comment>
<evidence type="ECO:0000256" key="5">
    <source>
        <dbReference type="ARBA" id="ARBA00022989"/>
    </source>
</evidence>
<feature type="transmembrane region" description="Helical" evidence="14">
    <location>
        <begin position="42"/>
        <end position="68"/>
    </location>
</feature>
<evidence type="ECO:0000256" key="13">
    <source>
        <dbReference type="ARBA" id="ARBA00076024"/>
    </source>
</evidence>
<dbReference type="GO" id="GO:0000139">
    <property type="term" value="C:Golgi membrane"/>
    <property type="evidence" value="ECO:0007669"/>
    <property type="project" value="UniProtKB-SubCell"/>
</dbReference>
<evidence type="ECO:0000256" key="3">
    <source>
        <dbReference type="ARBA" id="ARBA00022679"/>
    </source>
</evidence>
<evidence type="ECO:0000256" key="14">
    <source>
        <dbReference type="SAM" id="Phobius"/>
    </source>
</evidence>
<keyword evidence="8" id="KW-0961">Cell wall biogenesis/degradation</keyword>
<evidence type="ECO:0000256" key="7">
    <source>
        <dbReference type="ARBA" id="ARBA00023136"/>
    </source>
</evidence>
<feature type="transmembrane region" description="Helical" evidence="14">
    <location>
        <begin position="380"/>
        <end position="403"/>
    </location>
</feature>
<proteinExistence type="inferred from homology"/>
<keyword evidence="5 14" id="KW-1133">Transmembrane helix</keyword>
<evidence type="ECO:0000259" key="15">
    <source>
        <dbReference type="Pfam" id="PF00535"/>
    </source>
</evidence>
<dbReference type="InterPro" id="IPR001173">
    <property type="entry name" value="Glyco_trans_2-like"/>
</dbReference>
<dbReference type="PANTHER" id="PTHR32044">
    <property type="entry name" value="GLUCOMANNAN 4-BETA-MANNOSYLTRANSFERASE 9"/>
    <property type="match status" value="1"/>
</dbReference>
<comment type="function">
    <text evidence="10">Probable mannan synthase which consists of a 4-beta-mannosyltransferase activity on mannan using GDP-mannose. The beta-1,4-mannan product is the backbone for galactomannan synthesis by galactomannan galactosyltransferase. Galactomannan is a noncellulosic polysaccharides of plant cell wall.</text>
</comment>
<keyword evidence="4 14" id="KW-0812">Transmembrane</keyword>
<reference evidence="16" key="1">
    <citation type="submission" date="2015-04" db="UniProtKB">
        <authorList>
            <consortium name="EnsemblPlants"/>
        </authorList>
    </citation>
    <scope>IDENTIFICATION</scope>
</reference>
<accession>A0A0D9Z2N1</accession>
<keyword evidence="7 14" id="KW-0472">Membrane</keyword>
<protein>
    <recommendedName>
        <fullName evidence="12">glucomannan 4-beta-mannosyltransferase</fullName>
        <ecNumber evidence="12">2.4.1.32</ecNumber>
    </recommendedName>
    <alternativeName>
        <fullName evidence="13">Glucomannan synthase</fullName>
    </alternativeName>
</protein>
<keyword evidence="3" id="KW-0808">Transferase</keyword>
<dbReference type="EC" id="2.4.1.32" evidence="12"/>
<reference evidence="16" key="2">
    <citation type="submission" date="2018-05" db="EMBL/GenBank/DDBJ databases">
        <title>OgluRS3 (Oryza glumaepatula Reference Sequence Version 3).</title>
        <authorList>
            <person name="Zhang J."/>
            <person name="Kudrna D."/>
            <person name="Lee S."/>
            <person name="Talag J."/>
            <person name="Welchert J."/>
            <person name="Wing R.A."/>
        </authorList>
    </citation>
    <scope>NUCLEOTIDE SEQUENCE [LARGE SCALE GENOMIC DNA]</scope>
</reference>
<feature type="transmembrane region" description="Helical" evidence="14">
    <location>
        <begin position="498"/>
        <end position="518"/>
    </location>
</feature>
<dbReference type="STRING" id="40148.A0A0D9Z2N1"/>
<dbReference type="Proteomes" id="UP000026961">
    <property type="component" value="Chromosome 3"/>
</dbReference>
<comment type="similarity">
    <text evidence="11">Belongs to the glycosyltransferase 2 family. Plant cellulose synthase-like A subfamily.</text>
</comment>
<evidence type="ECO:0000256" key="8">
    <source>
        <dbReference type="ARBA" id="ARBA00023316"/>
    </source>
</evidence>
<dbReference type="FunFam" id="3.90.550.10:FF:000057">
    <property type="entry name" value="Glycosyltransferase-like protein, family 2"/>
    <property type="match status" value="1"/>
</dbReference>
<evidence type="ECO:0000313" key="16">
    <source>
        <dbReference type="EnsemblPlants" id="OGLUM03G05080.2"/>
    </source>
</evidence>
<evidence type="ECO:0000313" key="17">
    <source>
        <dbReference type="Proteomes" id="UP000026961"/>
    </source>
</evidence>
<evidence type="ECO:0000256" key="10">
    <source>
        <dbReference type="ARBA" id="ARBA00056537"/>
    </source>
</evidence>
<dbReference type="SUPFAM" id="SSF53448">
    <property type="entry name" value="Nucleotide-diphospho-sugar transferases"/>
    <property type="match status" value="1"/>
</dbReference>
<evidence type="ECO:0000256" key="9">
    <source>
        <dbReference type="ARBA" id="ARBA00051800"/>
    </source>
</evidence>
<evidence type="ECO:0000256" key="2">
    <source>
        <dbReference type="ARBA" id="ARBA00022676"/>
    </source>
</evidence>
<dbReference type="GO" id="GO:0047259">
    <property type="term" value="F:glucomannan 4-beta-mannosyltransferase activity"/>
    <property type="evidence" value="ECO:0007669"/>
    <property type="project" value="UniProtKB-EC"/>
</dbReference>
<feature type="transmembrane region" description="Helical" evidence="14">
    <location>
        <begin position="409"/>
        <end position="427"/>
    </location>
</feature>
<comment type="catalytic activity">
    <reaction evidence="9">
        <text>GDP-mannose + (glucomannan)n = GDP + (glucomannan)n+1.</text>
        <dbReference type="EC" id="2.4.1.32"/>
    </reaction>
</comment>
<dbReference type="Gene3D" id="3.90.550.10">
    <property type="entry name" value="Spore Coat Polysaccharide Biosynthesis Protein SpsA, Chain A"/>
    <property type="match status" value="1"/>
</dbReference>
<keyword evidence="17" id="KW-1185">Reference proteome</keyword>
<sequence>MERQWGRWRLAAAAAASSSGDQIAAAWAVVRARAVAPVLQFAVWACMAMSVMLVLEVAYMSLVSLVAVKLLRRVPERRYKWEPITTGSGGVGGGDGEDEEAATGGREAAAFPMVLVQIPMYNEKEVYKLSIGAACALTWPPDRIIIQVLDDSTDPAIKDLVELECKDWARKEINIKYEIRDNRKGYKAGALKKGMEHIYTQQCDFVAIFDADFQPESDFLLKTIPFLVHNPKIGLVQTRWEFVNYDVCLMTRIQKMSLDYHFKVEQESGSSMHSFFGFNGKIQYQNYLHELFMPGPNIADLPTGTAGVWRVSAINEAGGWKDRTTVEDMDLAVRASLKGWQFLLRVNSQVPSKPTDISSIDGLVGVSVWKKLHLLYSFFFVRRVVAPILTFLFYCVVIPLSVMVPEVSIPVWGMVYIPTAITIMNAIRNPGSIHLMPFWILFENVMAMHRMRAALTGLLETMNVNQWVVTEKVGDHVKDKLEVPLLEPLKPTDCVERIYIPELMVAFYLLVCASYDLVLGAKHYYLYIYLQAFAFIALGFGFAGTSTPCS</sequence>
<dbReference type="InterPro" id="IPR029044">
    <property type="entry name" value="Nucleotide-diphossugar_trans"/>
</dbReference>
<feature type="domain" description="Glycosyltransferase 2-like" evidence="15">
    <location>
        <begin position="117"/>
        <end position="241"/>
    </location>
</feature>
<feature type="transmembrane region" description="Helical" evidence="14">
    <location>
        <begin position="524"/>
        <end position="544"/>
    </location>
</feature>